<comment type="caution">
    <text evidence="2">The sequence shown here is derived from an EMBL/GenBank/DDBJ whole genome shotgun (WGS) entry which is preliminary data.</text>
</comment>
<evidence type="ECO:0000313" key="3">
    <source>
        <dbReference type="Proteomes" id="UP001195483"/>
    </source>
</evidence>
<dbReference type="GO" id="GO:0016787">
    <property type="term" value="F:hydrolase activity"/>
    <property type="evidence" value="ECO:0007669"/>
    <property type="project" value="InterPro"/>
</dbReference>
<sequence>MKIWGISDLHLSNSGKYDMRKHGAVWEQHKAKIIDNWRRLIRKEDTVLLPGDITWEYSPNKAYPDLKLIADLPGRYKILVRGNHDVWWKTGRDVNVNLPAGMVALDGTCFETEEFVFGGTMGWLSPNDRYFDALDMQTFQRELEKKRVCLSEASATGKKIISLLHFPPFSSTGETTPFFRLLKEFGVVHSVYGHFHKPDEWKAIPHGVTDGINCRLVAADYLNHTPELPDSPVYSIHGPADRWLSSVPNELNESMAAKEIQGNILRNLIRLCKHWNAGVNYRYESYKLEKQIISRFSGYDDSLYGMFMDAMSTIAGHTIELDYIYKYRGDQWTPPDYEKQIYWLGKLLPGLQ</sequence>
<dbReference type="InterPro" id="IPR051158">
    <property type="entry name" value="Metallophosphoesterase_sf"/>
</dbReference>
<name>A0AAE0VNL9_9BIVA</name>
<dbReference type="AlphaFoldDB" id="A0AAE0VNL9"/>
<proteinExistence type="predicted"/>
<reference evidence="2" key="2">
    <citation type="journal article" date="2021" name="Genome Biol. Evol.">
        <title>Developing a high-quality reference genome for a parasitic bivalve with doubly uniparental inheritance (Bivalvia: Unionida).</title>
        <authorList>
            <person name="Smith C.H."/>
        </authorList>
    </citation>
    <scope>NUCLEOTIDE SEQUENCE</scope>
    <source>
        <strain evidence="2">CHS0354</strain>
        <tissue evidence="2">Mantle</tissue>
    </source>
</reference>
<dbReference type="SUPFAM" id="SSF56300">
    <property type="entry name" value="Metallo-dependent phosphatases"/>
    <property type="match status" value="1"/>
</dbReference>
<evidence type="ECO:0000259" key="1">
    <source>
        <dbReference type="Pfam" id="PF00149"/>
    </source>
</evidence>
<dbReference type="Proteomes" id="UP001195483">
    <property type="component" value="Unassembled WGS sequence"/>
</dbReference>
<reference evidence="2" key="1">
    <citation type="journal article" date="2021" name="Genome Biol. Evol.">
        <title>A High-Quality Reference Genome for a Parasitic Bivalve with Doubly Uniparental Inheritance (Bivalvia: Unionida).</title>
        <authorList>
            <person name="Smith C.H."/>
        </authorList>
    </citation>
    <scope>NUCLEOTIDE SEQUENCE</scope>
    <source>
        <strain evidence="2">CHS0354</strain>
    </source>
</reference>
<dbReference type="Pfam" id="PF00149">
    <property type="entry name" value="Metallophos"/>
    <property type="match status" value="1"/>
</dbReference>
<keyword evidence="3" id="KW-1185">Reference proteome</keyword>
<reference evidence="2" key="3">
    <citation type="submission" date="2023-05" db="EMBL/GenBank/DDBJ databases">
        <authorList>
            <person name="Smith C.H."/>
        </authorList>
    </citation>
    <scope>NUCLEOTIDE SEQUENCE</scope>
    <source>
        <strain evidence="2">CHS0354</strain>
        <tissue evidence="2">Mantle</tissue>
    </source>
</reference>
<dbReference type="Gene3D" id="3.60.21.10">
    <property type="match status" value="1"/>
</dbReference>
<gene>
    <name evidence="2" type="ORF">CHS0354_035317</name>
</gene>
<dbReference type="InterPro" id="IPR004843">
    <property type="entry name" value="Calcineurin-like_PHP"/>
</dbReference>
<accession>A0AAE0VNL9</accession>
<dbReference type="InterPro" id="IPR029052">
    <property type="entry name" value="Metallo-depent_PP-like"/>
</dbReference>
<evidence type="ECO:0000313" key="2">
    <source>
        <dbReference type="EMBL" id="KAK3584236.1"/>
    </source>
</evidence>
<protein>
    <recommendedName>
        <fullName evidence="1">Calcineurin-like phosphoesterase domain-containing protein</fullName>
    </recommendedName>
</protein>
<dbReference type="PANTHER" id="PTHR31302:SF22">
    <property type="entry name" value="PHOSPHOESTERASE"/>
    <property type="match status" value="1"/>
</dbReference>
<feature type="domain" description="Calcineurin-like phosphoesterase" evidence="1">
    <location>
        <begin position="1"/>
        <end position="198"/>
    </location>
</feature>
<dbReference type="PANTHER" id="PTHR31302">
    <property type="entry name" value="TRANSMEMBRANE PROTEIN WITH METALLOPHOSPHOESTERASE DOMAIN-RELATED"/>
    <property type="match status" value="1"/>
</dbReference>
<dbReference type="EMBL" id="JAEAOA010002069">
    <property type="protein sequence ID" value="KAK3584236.1"/>
    <property type="molecule type" value="Genomic_DNA"/>
</dbReference>
<organism evidence="2 3">
    <name type="scientific">Potamilus streckersoni</name>
    <dbReference type="NCBI Taxonomy" id="2493646"/>
    <lineage>
        <taxon>Eukaryota</taxon>
        <taxon>Metazoa</taxon>
        <taxon>Spiralia</taxon>
        <taxon>Lophotrochozoa</taxon>
        <taxon>Mollusca</taxon>
        <taxon>Bivalvia</taxon>
        <taxon>Autobranchia</taxon>
        <taxon>Heteroconchia</taxon>
        <taxon>Palaeoheterodonta</taxon>
        <taxon>Unionida</taxon>
        <taxon>Unionoidea</taxon>
        <taxon>Unionidae</taxon>
        <taxon>Ambleminae</taxon>
        <taxon>Lampsilini</taxon>
        <taxon>Potamilus</taxon>
    </lineage>
</organism>